<comment type="caution">
    <text evidence="1">The sequence shown here is derived from an EMBL/GenBank/DDBJ whole genome shotgun (WGS) entry which is preliminary data.</text>
</comment>
<dbReference type="EMBL" id="JACEIK010000903">
    <property type="protein sequence ID" value="MCD7463682.1"/>
    <property type="molecule type" value="Genomic_DNA"/>
</dbReference>
<evidence type="ECO:0000313" key="2">
    <source>
        <dbReference type="Proteomes" id="UP000823775"/>
    </source>
</evidence>
<sequence length="64" mass="7238">MDLKKCEIMFRVKNKSITFKARRGNLLAVGVGDIFVVNMEKSADEVAEHTIASSPKRKKAKSKW</sequence>
<feature type="non-terminal residue" evidence="1">
    <location>
        <position position="64"/>
    </location>
</feature>
<protein>
    <submittedName>
        <fullName evidence="1">Uncharacterized protein</fullName>
    </submittedName>
</protein>
<keyword evidence="2" id="KW-1185">Reference proteome</keyword>
<organism evidence="1 2">
    <name type="scientific">Datura stramonium</name>
    <name type="common">Jimsonweed</name>
    <name type="synonym">Common thornapple</name>
    <dbReference type="NCBI Taxonomy" id="4076"/>
    <lineage>
        <taxon>Eukaryota</taxon>
        <taxon>Viridiplantae</taxon>
        <taxon>Streptophyta</taxon>
        <taxon>Embryophyta</taxon>
        <taxon>Tracheophyta</taxon>
        <taxon>Spermatophyta</taxon>
        <taxon>Magnoliopsida</taxon>
        <taxon>eudicotyledons</taxon>
        <taxon>Gunneridae</taxon>
        <taxon>Pentapetalae</taxon>
        <taxon>asterids</taxon>
        <taxon>lamiids</taxon>
        <taxon>Solanales</taxon>
        <taxon>Solanaceae</taxon>
        <taxon>Solanoideae</taxon>
        <taxon>Datureae</taxon>
        <taxon>Datura</taxon>
    </lineage>
</organism>
<name>A0ABS8SZE4_DATST</name>
<dbReference type="Proteomes" id="UP000823775">
    <property type="component" value="Unassembled WGS sequence"/>
</dbReference>
<gene>
    <name evidence="1" type="ORF">HAX54_051126</name>
</gene>
<accession>A0ABS8SZE4</accession>
<reference evidence="1 2" key="1">
    <citation type="journal article" date="2021" name="BMC Genomics">
        <title>Datura genome reveals duplications of psychoactive alkaloid biosynthetic genes and high mutation rate following tissue culture.</title>
        <authorList>
            <person name="Rajewski A."/>
            <person name="Carter-House D."/>
            <person name="Stajich J."/>
            <person name="Litt A."/>
        </authorList>
    </citation>
    <scope>NUCLEOTIDE SEQUENCE [LARGE SCALE GENOMIC DNA]</scope>
    <source>
        <strain evidence="1">AR-01</strain>
    </source>
</reference>
<evidence type="ECO:0000313" key="1">
    <source>
        <dbReference type="EMBL" id="MCD7463682.1"/>
    </source>
</evidence>
<proteinExistence type="predicted"/>